<evidence type="ECO:0000256" key="2">
    <source>
        <dbReference type="ARBA" id="ARBA00008474"/>
    </source>
</evidence>
<gene>
    <name evidence="5" type="ORF">Celaphus_00014568</name>
</gene>
<organism evidence="5 6">
    <name type="scientific">Cervus elaphus hippelaphus</name>
    <name type="common">European red deer</name>
    <dbReference type="NCBI Taxonomy" id="46360"/>
    <lineage>
        <taxon>Eukaryota</taxon>
        <taxon>Metazoa</taxon>
        <taxon>Chordata</taxon>
        <taxon>Craniata</taxon>
        <taxon>Vertebrata</taxon>
        <taxon>Euteleostomi</taxon>
        <taxon>Mammalia</taxon>
        <taxon>Eutheria</taxon>
        <taxon>Laurasiatheria</taxon>
        <taxon>Artiodactyla</taxon>
        <taxon>Ruminantia</taxon>
        <taxon>Pecora</taxon>
        <taxon>Cervidae</taxon>
        <taxon>Cervinae</taxon>
        <taxon>Cervus</taxon>
    </lineage>
</organism>
<keyword evidence="6" id="KW-1185">Reference proteome</keyword>
<feature type="non-terminal residue" evidence="5">
    <location>
        <position position="110"/>
    </location>
</feature>
<dbReference type="SUPFAM" id="SSF47266">
    <property type="entry name" value="4-helical cytokines"/>
    <property type="match status" value="1"/>
</dbReference>
<protein>
    <submittedName>
        <fullName evidence="5">PRP3</fullName>
    </submittedName>
</protein>
<dbReference type="GO" id="GO:0005576">
    <property type="term" value="C:extracellular region"/>
    <property type="evidence" value="ECO:0007669"/>
    <property type="project" value="UniProtKB-SubCell"/>
</dbReference>
<evidence type="ECO:0000313" key="6">
    <source>
        <dbReference type="Proteomes" id="UP000242450"/>
    </source>
</evidence>
<feature type="chain" id="PRO_5012849383" evidence="4">
    <location>
        <begin position="27"/>
        <end position="110"/>
    </location>
</feature>
<name>A0A212D5F8_CEREH</name>
<evidence type="ECO:0000256" key="1">
    <source>
        <dbReference type="ARBA" id="ARBA00004613"/>
    </source>
</evidence>
<dbReference type="InterPro" id="IPR009079">
    <property type="entry name" value="4_helix_cytokine-like_core"/>
</dbReference>
<keyword evidence="3" id="KW-0964">Secreted</keyword>
<keyword evidence="4" id="KW-0732">Signal</keyword>
<dbReference type="OrthoDB" id="9946219at2759"/>
<dbReference type="AlphaFoldDB" id="A0A212D5F8"/>
<dbReference type="Gene3D" id="1.20.1250.10">
    <property type="match status" value="1"/>
</dbReference>
<reference evidence="5 6" key="1">
    <citation type="journal article" date="2018" name="Mol. Genet. Genomics">
        <title>The red deer Cervus elaphus genome CerEla1.0: sequencing, annotating, genes, and chromosomes.</title>
        <authorList>
            <person name="Bana N.A."/>
            <person name="Nyiri A."/>
            <person name="Nagy J."/>
            <person name="Frank K."/>
            <person name="Nagy T."/>
            <person name="Steger V."/>
            <person name="Schiller M."/>
            <person name="Lakatos P."/>
            <person name="Sugar L."/>
            <person name="Horn P."/>
            <person name="Barta E."/>
            <person name="Orosz L."/>
        </authorList>
    </citation>
    <scope>NUCLEOTIDE SEQUENCE [LARGE SCALE GENOMIC DNA]</scope>
    <source>
        <strain evidence="5">Hungarian</strain>
    </source>
</reference>
<sequence>MAHVFILAGSCLLLLLVLSNLLLCQGNVCPSCGPDVFGIPLNFLRNTFSRNEDLTKWILMLQYLWTAPLVDLGTDHRIEKDLSDTIISSALENIKKCVKLQVIFERRFSQ</sequence>
<evidence type="ECO:0000256" key="4">
    <source>
        <dbReference type="SAM" id="SignalP"/>
    </source>
</evidence>
<dbReference type="GO" id="GO:0005179">
    <property type="term" value="F:hormone activity"/>
    <property type="evidence" value="ECO:0007669"/>
    <property type="project" value="InterPro"/>
</dbReference>
<evidence type="ECO:0000313" key="5">
    <source>
        <dbReference type="EMBL" id="OWK13471.1"/>
    </source>
</evidence>
<dbReference type="EMBL" id="MKHE01000007">
    <property type="protein sequence ID" value="OWK13471.1"/>
    <property type="molecule type" value="Genomic_DNA"/>
</dbReference>
<proteinExistence type="inferred from homology"/>
<dbReference type="InterPro" id="IPR001400">
    <property type="entry name" value="Somatotropin/Prolactin"/>
</dbReference>
<accession>A0A212D5F8</accession>
<comment type="caution">
    <text evidence="5">The sequence shown here is derived from an EMBL/GenBank/DDBJ whole genome shotgun (WGS) entry which is preliminary data.</text>
</comment>
<dbReference type="Proteomes" id="UP000242450">
    <property type="component" value="Chromosome 7"/>
</dbReference>
<comment type="subcellular location">
    <subcellularLocation>
        <location evidence="1">Secreted</location>
    </subcellularLocation>
</comment>
<evidence type="ECO:0000256" key="3">
    <source>
        <dbReference type="ARBA" id="ARBA00022525"/>
    </source>
</evidence>
<feature type="signal peptide" evidence="4">
    <location>
        <begin position="1"/>
        <end position="26"/>
    </location>
</feature>
<comment type="similarity">
    <text evidence="2">Belongs to the somatotropin/prolactin family.</text>
</comment>
<dbReference type="Pfam" id="PF00103">
    <property type="entry name" value="Hormone_1"/>
    <property type="match status" value="1"/>
</dbReference>